<dbReference type="RefSeq" id="WP_012831228.1">
    <property type="nucleotide sequence ID" value="NC_013440.1"/>
</dbReference>
<comment type="similarity">
    <text evidence="1">Belongs to the class-II aminoacyl-tRNA synthetase family.</text>
</comment>
<keyword evidence="4" id="KW-0820">tRNA-binding</keyword>
<dbReference type="InterPro" id="IPR016181">
    <property type="entry name" value="Acyl_CoA_acyltransferase"/>
</dbReference>
<keyword evidence="6" id="KW-0547">Nucleotide-binding</keyword>
<dbReference type="GO" id="GO:0000049">
    <property type="term" value="F:tRNA binding"/>
    <property type="evidence" value="ECO:0007669"/>
    <property type="project" value="UniProtKB-KW"/>
</dbReference>
<evidence type="ECO:0000259" key="12">
    <source>
        <dbReference type="Pfam" id="PF02272"/>
    </source>
</evidence>
<evidence type="ECO:0000313" key="14">
    <source>
        <dbReference type="Proteomes" id="UP000001880"/>
    </source>
</evidence>
<dbReference type="KEGG" id="hoh:Hoch_6161"/>
<dbReference type="GO" id="GO:0004813">
    <property type="term" value="F:alanine-tRNA ligase activity"/>
    <property type="evidence" value="ECO:0007669"/>
    <property type="project" value="UniProtKB-EC"/>
</dbReference>
<keyword evidence="5" id="KW-0436">Ligase</keyword>
<keyword evidence="10" id="KW-0030">Aminoacyl-tRNA synthetase</keyword>
<organism evidence="13 14">
    <name type="scientific">Haliangium ochraceum (strain DSM 14365 / JCM 11303 / SMP-2)</name>
    <dbReference type="NCBI Taxonomy" id="502025"/>
    <lineage>
        <taxon>Bacteria</taxon>
        <taxon>Pseudomonadati</taxon>
        <taxon>Myxococcota</taxon>
        <taxon>Polyangia</taxon>
        <taxon>Haliangiales</taxon>
        <taxon>Kofleriaceae</taxon>
        <taxon>Haliangium</taxon>
    </lineage>
</organism>
<keyword evidence="14" id="KW-1185">Reference proteome</keyword>
<dbReference type="GO" id="GO:0006412">
    <property type="term" value="P:translation"/>
    <property type="evidence" value="ECO:0007669"/>
    <property type="project" value="UniProtKB-KW"/>
</dbReference>
<evidence type="ECO:0000256" key="4">
    <source>
        <dbReference type="ARBA" id="ARBA00022555"/>
    </source>
</evidence>
<evidence type="ECO:0000256" key="6">
    <source>
        <dbReference type="ARBA" id="ARBA00022741"/>
    </source>
</evidence>
<dbReference type="EMBL" id="CP001804">
    <property type="protein sequence ID" value="ACY18636.1"/>
    <property type="molecule type" value="Genomic_DNA"/>
</dbReference>
<accession>D0LLE0</accession>
<dbReference type="Pfam" id="PF02272">
    <property type="entry name" value="DHHA1"/>
    <property type="match status" value="1"/>
</dbReference>
<evidence type="ECO:0000256" key="3">
    <source>
        <dbReference type="ARBA" id="ARBA00017959"/>
    </source>
</evidence>
<keyword evidence="8" id="KW-0694">RNA-binding</keyword>
<dbReference type="AlphaFoldDB" id="D0LLE0"/>
<keyword evidence="9" id="KW-0648">Protein biosynthesis</keyword>
<dbReference type="STRING" id="502025.Hoch_6161"/>
<evidence type="ECO:0000256" key="1">
    <source>
        <dbReference type="ARBA" id="ARBA00008226"/>
    </source>
</evidence>
<dbReference type="Gene3D" id="3.10.310.40">
    <property type="match status" value="1"/>
</dbReference>
<proteinExistence type="inferred from homology"/>
<dbReference type="GO" id="GO:0005524">
    <property type="term" value="F:ATP binding"/>
    <property type="evidence" value="ECO:0007669"/>
    <property type="project" value="UniProtKB-KW"/>
</dbReference>
<keyword evidence="7" id="KW-0067">ATP-binding</keyword>
<dbReference type="OrthoDB" id="9809725at2"/>
<dbReference type="SUPFAM" id="SSF55729">
    <property type="entry name" value="Acyl-CoA N-acyltransferases (Nat)"/>
    <property type="match status" value="1"/>
</dbReference>
<evidence type="ECO:0000256" key="11">
    <source>
        <dbReference type="ARBA" id="ARBA00032577"/>
    </source>
</evidence>
<evidence type="ECO:0000256" key="5">
    <source>
        <dbReference type="ARBA" id="ARBA00022598"/>
    </source>
</evidence>
<dbReference type="EC" id="6.1.1.7" evidence="2"/>
<dbReference type="eggNOG" id="COG0013">
    <property type="taxonomic scope" value="Bacteria"/>
</dbReference>
<dbReference type="FunFam" id="3.10.310.40:FF:000001">
    <property type="entry name" value="Alanine--tRNA ligase"/>
    <property type="match status" value="1"/>
</dbReference>
<dbReference type="HOGENOM" id="CLU_437928_0_0_7"/>
<reference evidence="13 14" key="1">
    <citation type="journal article" date="2010" name="Stand. Genomic Sci.">
        <title>Complete genome sequence of Haliangium ochraceum type strain (SMP-2).</title>
        <authorList>
            <consortium name="US DOE Joint Genome Institute (JGI-PGF)"/>
            <person name="Ivanova N."/>
            <person name="Daum C."/>
            <person name="Lang E."/>
            <person name="Abt B."/>
            <person name="Kopitz M."/>
            <person name="Saunders E."/>
            <person name="Lapidus A."/>
            <person name="Lucas S."/>
            <person name="Glavina Del Rio T."/>
            <person name="Nolan M."/>
            <person name="Tice H."/>
            <person name="Copeland A."/>
            <person name="Cheng J.F."/>
            <person name="Chen F."/>
            <person name="Bruce D."/>
            <person name="Goodwin L."/>
            <person name="Pitluck S."/>
            <person name="Mavromatis K."/>
            <person name="Pati A."/>
            <person name="Mikhailova N."/>
            <person name="Chen A."/>
            <person name="Palaniappan K."/>
            <person name="Land M."/>
            <person name="Hauser L."/>
            <person name="Chang Y.J."/>
            <person name="Jeffries C.D."/>
            <person name="Detter J.C."/>
            <person name="Brettin T."/>
            <person name="Rohde M."/>
            <person name="Goker M."/>
            <person name="Bristow J."/>
            <person name="Markowitz V."/>
            <person name="Eisen J.A."/>
            <person name="Hugenholtz P."/>
            <person name="Kyrpides N.C."/>
            <person name="Klenk H.P."/>
        </authorList>
    </citation>
    <scope>NUCLEOTIDE SEQUENCE [LARGE SCALE GENOMIC DNA]</scope>
    <source>
        <strain evidence="14">DSM 14365 / CIP 107738 / JCM 11303 / AJ 13395 / SMP-2</strain>
    </source>
</reference>
<feature type="domain" description="DHHA1" evidence="12">
    <location>
        <begin position="505"/>
        <end position="600"/>
    </location>
</feature>
<evidence type="ECO:0000256" key="2">
    <source>
        <dbReference type="ARBA" id="ARBA00013168"/>
    </source>
</evidence>
<evidence type="ECO:0000256" key="10">
    <source>
        <dbReference type="ARBA" id="ARBA00023146"/>
    </source>
</evidence>
<evidence type="ECO:0000256" key="8">
    <source>
        <dbReference type="ARBA" id="ARBA00022884"/>
    </source>
</evidence>
<name>D0LLE0_HALO1</name>
<dbReference type="Proteomes" id="UP000001880">
    <property type="component" value="Chromosome"/>
</dbReference>
<dbReference type="InterPro" id="IPR003156">
    <property type="entry name" value="DHHA1_dom"/>
</dbReference>
<evidence type="ECO:0000256" key="7">
    <source>
        <dbReference type="ARBA" id="ARBA00022840"/>
    </source>
</evidence>
<sequence>MKIHDEDTVSEVRWPDTRQGRLARDYLTPLVRARTGSSFSDDIAMRVVELDGLAFPIAIGEPGGNNSVNCSIVARYVRIPALAIPRLGWHPVLAAGARAVLAALGALLRLGAVDRCIYIGNGLILRGMEPALNADQVARLSEQLASAYPGHALVFAALNPVSHWPLLTHLKAQGYSFLFAGHTRIWTPHADIGTRQRYKQRQDAGLLPGSGYEIVDGTGLVEHAPRLAALYKALNRDKYSSNPAVSEAFFARALREGFIRFRLLVKRGKVDGFFGYAILNDVLCPPLFGYDLALPQSHGLYRILYSLMLDEAVANGAALETGAGADEFKRHRGDVPVARYGAFYTAHLPAHRRAVWRVLQRYANSLYANSTRAFLARVDGTDADGIHRIPEEFTPPCETPPRAAARLRREVAALADSVATWAASSAAQVGDSERVALYQGLASARQALERWPYPRELFDLPDAQVAELSRLLERADDAADASDETSRPPSLRRLLDTAEEIAGVALVVACIAGAEAAGLNEIARTLQERLRSGPAAIVLAGERDDKAALLCALSQDLVERDLAADEVLAAMLPFVEGRGGGRARFARGGGAALAGIPDALVAGRRYLVQRLGGGEPR</sequence>
<evidence type="ECO:0000256" key="9">
    <source>
        <dbReference type="ARBA" id="ARBA00022917"/>
    </source>
</evidence>
<evidence type="ECO:0000313" key="13">
    <source>
        <dbReference type="EMBL" id="ACY18636.1"/>
    </source>
</evidence>
<protein>
    <recommendedName>
        <fullName evidence="3">Alanine--tRNA ligase</fullName>
        <ecNumber evidence="2">6.1.1.7</ecNumber>
    </recommendedName>
    <alternativeName>
        <fullName evidence="11">Alanyl-tRNA synthetase</fullName>
    </alternativeName>
</protein>
<gene>
    <name evidence="13" type="ordered locus">Hoch_6161</name>
</gene>